<dbReference type="EMBL" id="SHMB01000006">
    <property type="protein sequence ID" value="TAA27435.1"/>
    <property type="molecule type" value="Genomic_DNA"/>
</dbReference>
<feature type="chain" id="PRO_5020528318" evidence="1">
    <location>
        <begin position="26"/>
        <end position="412"/>
    </location>
</feature>
<sequence length="412" mass="43354">MRLRPWVRWTLLALLLSVCACVALASHMRRDHLGKPFGVALTFEPAGKARGVVVVMAERARRGSEAAQLAQSLADSGLLVALVPAGQALAHVDPHHCELVANGVERVGRRLMRQGGVDAYFAPMLVGADATGGALARLAVANALPQTVVGAVLNGPAAAAPAGCALAPSSADQGFVLEQAGPQAVADAVMAHLPQPQPAFRGLPLIELPAAGSRRLAIFISGDGGWRSLDKGVSSGLRAQGVSVVGWDSLRYFWSRRTPEETAADLAAVIDEYRRRWHADEVELIGYSFGADAMPFLYNRLPPATRASVRSISLLGLGHDASFRVSVGGWLGTPSSDDAPVEPELAKLPPGMLLCVYGEEEKDTLCPALAARGIRVAKTGGGHHFDHNIPAMVERLRANFERNAPAGAPAAK</sequence>
<gene>
    <name evidence="3" type="ORF">EA661_15055</name>
</gene>
<dbReference type="AlphaFoldDB" id="A0A4Q8LFF4"/>
<dbReference type="RefSeq" id="WP_130520153.1">
    <property type="nucleotide sequence ID" value="NZ_SHMA01000001.1"/>
</dbReference>
<dbReference type="Pfam" id="PF06057">
    <property type="entry name" value="VirJ"/>
    <property type="match status" value="1"/>
</dbReference>
<comment type="caution">
    <text evidence="3">The sequence shown here is derived from an EMBL/GenBank/DDBJ whole genome shotgun (WGS) entry which is preliminary data.</text>
</comment>
<feature type="signal peptide" evidence="1">
    <location>
        <begin position="1"/>
        <end position="25"/>
    </location>
</feature>
<name>A0A4Q8LFF4_9GAMM</name>
<feature type="domain" description="Bacterial virulence" evidence="2">
    <location>
        <begin position="215"/>
        <end position="400"/>
    </location>
</feature>
<dbReference type="Gene3D" id="3.40.50.1820">
    <property type="entry name" value="alpha/beta hydrolase"/>
    <property type="match status" value="1"/>
</dbReference>
<evidence type="ECO:0000256" key="1">
    <source>
        <dbReference type="SAM" id="SignalP"/>
    </source>
</evidence>
<dbReference type="Proteomes" id="UP000291286">
    <property type="component" value="Unassembled WGS sequence"/>
</dbReference>
<evidence type="ECO:0000313" key="4">
    <source>
        <dbReference type="Proteomes" id="UP000291286"/>
    </source>
</evidence>
<dbReference type="InterPro" id="IPR029058">
    <property type="entry name" value="AB_hydrolase_fold"/>
</dbReference>
<dbReference type="InterPro" id="IPR010333">
    <property type="entry name" value="VirJ"/>
</dbReference>
<dbReference type="PROSITE" id="PS51257">
    <property type="entry name" value="PROKAR_LIPOPROTEIN"/>
    <property type="match status" value="1"/>
</dbReference>
<evidence type="ECO:0000313" key="3">
    <source>
        <dbReference type="EMBL" id="TAA27435.1"/>
    </source>
</evidence>
<keyword evidence="1" id="KW-0732">Signal</keyword>
<evidence type="ECO:0000259" key="2">
    <source>
        <dbReference type="Pfam" id="PF06057"/>
    </source>
</evidence>
<dbReference type="PIRSF" id="PIRSF029063">
    <property type="entry name" value="IV_sec_VirJ"/>
    <property type="match status" value="1"/>
</dbReference>
<proteinExistence type="predicted"/>
<reference evidence="3 4" key="1">
    <citation type="submission" date="2019-02" db="EMBL/GenBank/DDBJ databases">
        <title>WGS of Pseudoxanthomonas species novum from clinical isolates.</title>
        <authorList>
            <person name="Bernier A.-M."/>
            <person name="Bernard K."/>
            <person name="Vachon A."/>
        </authorList>
    </citation>
    <scope>NUCLEOTIDE SEQUENCE [LARGE SCALE GENOMIC DNA]</scope>
    <source>
        <strain evidence="3 4">NML171202</strain>
    </source>
</reference>
<dbReference type="SUPFAM" id="SSF53474">
    <property type="entry name" value="alpha/beta-Hydrolases"/>
    <property type="match status" value="1"/>
</dbReference>
<protein>
    <submittedName>
        <fullName evidence="3">Virulence factor</fullName>
    </submittedName>
</protein>
<organism evidence="3 4">
    <name type="scientific">Pseudoxanthomonas winnipegensis</name>
    <dbReference type="NCBI Taxonomy" id="2480810"/>
    <lineage>
        <taxon>Bacteria</taxon>
        <taxon>Pseudomonadati</taxon>
        <taxon>Pseudomonadota</taxon>
        <taxon>Gammaproteobacteria</taxon>
        <taxon>Lysobacterales</taxon>
        <taxon>Lysobacteraceae</taxon>
        <taxon>Pseudoxanthomonas</taxon>
    </lineage>
</organism>
<dbReference type="InterPro" id="IPR011225">
    <property type="entry name" value="IV_sec_VirJ"/>
</dbReference>
<accession>A0A4Q8LFF4</accession>